<dbReference type="SMR" id="A0A8I7BAL9"/>
<evidence type="ECO:0000259" key="6">
    <source>
        <dbReference type="Pfam" id="PF07992"/>
    </source>
</evidence>
<dbReference type="GO" id="GO:0050660">
    <property type="term" value="F:flavin adenine dinucleotide binding"/>
    <property type="evidence" value="ECO:0000318"/>
    <property type="project" value="GO_Central"/>
</dbReference>
<comment type="similarity">
    <text evidence="1">Belongs to the FAD-dependent oxidoreductase family.</text>
</comment>
<dbReference type="SUPFAM" id="SSF51905">
    <property type="entry name" value="FAD/NAD(P)-binding domain"/>
    <property type="match status" value="1"/>
</dbReference>
<dbReference type="GeneID" id="123444815"/>
<dbReference type="PRINTS" id="PR00368">
    <property type="entry name" value="FADPNR"/>
</dbReference>
<comment type="function">
    <text evidence="5">Putative FAD-dependent oxidoreductase.</text>
</comment>
<dbReference type="Gramene" id="HORVU.MOREX.r2.3HG0250190.1">
    <property type="protein sequence ID" value="HORVU.MOREX.r2.3HG0250190.1"/>
    <property type="gene ID" value="HORVU.MOREX.r2.3HG0250190"/>
</dbReference>
<gene>
    <name evidence="7" type="primary">LOC123444815</name>
</gene>
<dbReference type="GO" id="GO:0005737">
    <property type="term" value="C:cytoplasm"/>
    <property type="evidence" value="ECO:0000318"/>
    <property type="project" value="GO_Central"/>
</dbReference>
<dbReference type="Pfam" id="PF07992">
    <property type="entry name" value="Pyr_redox_2"/>
    <property type="match status" value="1"/>
</dbReference>
<evidence type="ECO:0000256" key="3">
    <source>
        <dbReference type="ARBA" id="ARBA00022827"/>
    </source>
</evidence>
<dbReference type="EnsemblPlants" id="HORVU.MOREX.r3.3HG0300020.1">
    <property type="protein sequence ID" value="HORVU.MOREX.r3.3HG0300020.1"/>
    <property type="gene ID" value="HORVU.MOREX.r3.3HG0300020"/>
</dbReference>
<protein>
    <recommendedName>
        <fullName evidence="6">FAD/NAD(P)-binding domain-containing protein</fullName>
    </recommendedName>
</protein>
<evidence type="ECO:0000313" key="8">
    <source>
        <dbReference type="Proteomes" id="UP000011116"/>
    </source>
</evidence>
<proteinExistence type="inferred from homology"/>
<dbReference type="KEGG" id="hvg:123444815"/>
<reference evidence="7" key="3">
    <citation type="submission" date="2022-01" db="UniProtKB">
        <authorList>
            <consortium name="EnsemblPlants"/>
        </authorList>
    </citation>
    <scope>IDENTIFICATION</scope>
    <source>
        <strain evidence="7">subsp. vulgare</strain>
    </source>
</reference>
<dbReference type="RefSeq" id="XP_044977602.1">
    <property type="nucleotide sequence ID" value="XM_045121667.1"/>
</dbReference>
<keyword evidence="3" id="KW-0274">FAD</keyword>
<dbReference type="Proteomes" id="UP000011116">
    <property type="component" value="Chromosome 3H"/>
</dbReference>
<name>A0A8I7BAL9_HORVV</name>
<reference evidence="8" key="1">
    <citation type="journal article" date="2012" name="Nature">
        <title>A physical, genetic and functional sequence assembly of the barley genome.</title>
        <authorList>
            <consortium name="The International Barley Genome Sequencing Consortium"/>
            <person name="Mayer K.F."/>
            <person name="Waugh R."/>
            <person name="Brown J.W."/>
            <person name="Schulman A."/>
            <person name="Langridge P."/>
            <person name="Platzer M."/>
            <person name="Fincher G.B."/>
            <person name="Muehlbauer G.J."/>
            <person name="Sato K."/>
            <person name="Close T.J."/>
            <person name="Wise R.P."/>
            <person name="Stein N."/>
        </authorList>
    </citation>
    <scope>NUCLEOTIDE SEQUENCE [LARGE SCALE GENOMIC DNA]</scope>
    <source>
        <strain evidence="8">cv. Morex</strain>
    </source>
</reference>
<dbReference type="Gramene" id="HORVU.MOREX.r3.3HG0300020.1">
    <property type="protein sequence ID" value="HORVU.MOREX.r3.3HG0300020.1"/>
    <property type="gene ID" value="HORVU.MOREX.r3.3HG0300020"/>
</dbReference>
<keyword evidence="8" id="KW-1185">Reference proteome</keyword>
<accession>A0A8I7BAL9</accession>
<keyword evidence="2" id="KW-0285">Flavoprotein</keyword>
<organism evidence="7 8">
    <name type="scientific">Hordeum vulgare subsp. vulgare</name>
    <name type="common">Domesticated barley</name>
    <dbReference type="NCBI Taxonomy" id="112509"/>
    <lineage>
        <taxon>Eukaryota</taxon>
        <taxon>Viridiplantae</taxon>
        <taxon>Streptophyta</taxon>
        <taxon>Embryophyta</taxon>
        <taxon>Tracheophyta</taxon>
        <taxon>Spermatophyta</taxon>
        <taxon>Magnoliopsida</taxon>
        <taxon>Liliopsida</taxon>
        <taxon>Poales</taxon>
        <taxon>Poaceae</taxon>
        <taxon>BOP clade</taxon>
        <taxon>Pooideae</taxon>
        <taxon>Triticodae</taxon>
        <taxon>Triticeae</taxon>
        <taxon>Hordeinae</taxon>
        <taxon>Hordeum</taxon>
    </lineage>
</organism>
<evidence type="ECO:0000256" key="4">
    <source>
        <dbReference type="ARBA" id="ARBA00023002"/>
    </source>
</evidence>
<dbReference type="InterPro" id="IPR023753">
    <property type="entry name" value="FAD/NAD-binding_dom"/>
</dbReference>
<evidence type="ECO:0000256" key="5">
    <source>
        <dbReference type="ARBA" id="ARBA00057036"/>
    </source>
</evidence>
<evidence type="ECO:0000256" key="1">
    <source>
        <dbReference type="ARBA" id="ARBA00006442"/>
    </source>
</evidence>
<dbReference type="Gene3D" id="3.50.50.100">
    <property type="match status" value="1"/>
</dbReference>
<dbReference type="OrthoDB" id="202203at2759"/>
<dbReference type="PANTHER" id="PTHR43735:SF3">
    <property type="entry name" value="FERROPTOSIS SUPPRESSOR PROTEIN 1"/>
    <property type="match status" value="1"/>
</dbReference>
<dbReference type="RefSeq" id="XP_044977601.1">
    <property type="nucleotide sequence ID" value="XM_045121666.1"/>
</dbReference>
<sequence>MAGGAGWIHPYGSGRAVAVVVGGGVAGALIANSLQSYADVVIIDPKEYLEIPWTNMRSKVEPSVAEKSLINHSDYLSGQVITASAADVSGEAVITAEGRLVEYTYLVIATGHTNQCPRTRRDRLEQFQEDDVKIKYSDSILIIGGEPSGVELAAEIAVNYPDKKVTLVHDRPRLLESVGQKAGGKALRWLRSKNVEVYLEQSIHLESMLEGDRVYRTSSGIEITADCHFSCLDRPLSSSWIRNSELKDCLDNDGRLMVDANLRVKGQTNIFAAGDIIDIPELEQGYFVQKHAMIVSKNIKLLMHGAKDSKLLKYKHSTTMPMVSLGKKDAVAQLSLATVLGHLPAMWKSRDLFVHRTRNLLGLPR</sequence>
<feature type="domain" description="FAD/NAD(P)-binding" evidence="6">
    <location>
        <begin position="19"/>
        <end position="282"/>
    </location>
</feature>
<evidence type="ECO:0000313" key="7">
    <source>
        <dbReference type="EnsemblPlants" id="HORVU.MOREX.r3.3HG0300020.1"/>
    </source>
</evidence>
<dbReference type="PANTHER" id="PTHR43735">
    <property type="entry name" value="APOPTOSIS-INDUCING FACTOR 1"/>
    <property type="match status" value="1"/>
</dbReference>
<dbReference type="GO" id="GO:0004174">
    <property type="term" value="F:electron-transferring-flavoprotein dehydrogenase activity"/>
    <property type="evidence" value="ECO:0000318"/>
    <property type="project" value="GO_Central"/>
</dbReference>
<evidence type="ECO:0000256" key="2">
    <source>
        <dbReference type="ARBA" id="ARBA00022630"/>
    </source>
</evidence>
<dbReference type="AlphaFoldDB" id="A0A8I7BAL9"/>
<dbReference type="InterPro" id="IPR036188">
    <property type="entry name" value="FAD/NAD-bd_sf"/>
</dbReference>
<dbReference type="FunFam" id="3.50.50.100:FF:000006">
    <property type="entry name" value="apoptosis-inducing factor 2"/>
    <property type="match status" value="1"/>
</dbReference>
<keyword evidence="4" id="KW-0560">Oxidoreductase</keyword>
<reference evidence="7" key="2">
    <citation type="submission" date="2020-10" db="EMBL/GenBank/DDBJ databases">
        <authorList>
            <person name="Scholz U."/>
            <person name="Mascher M."/>
            <person name="Fiebig A."/>
        </authorList>
    </citation>
    <scope>NUCLEOTIDE SEQUENCE [LARGE SCALE GENOMIC DNA]</scope>
    <source>
        <strain evidence="7">cv. Morex</strain>
    </source>
</reference>